<dbReference type="PRINTS" id="PR00982">
    <property type="entry name" value="TRNASYNTHLYS"/>
</dbReference>
<dbReference type="InterPro" id="IPR002313">
    <property type="entry name" value="Lys-tRNA-ligase_II"/>
</dbReference>
<dbReference type="CDD" id="cd04322">
    <property type="entry name" value="LysRS_N"/>
    <property type="match status" value="1"/>
</dbReference>
<evidence type="ECO:0000256" key="4">
    <source>
        <dbReference type="ARBA" id="ARBA00022741"/>
    </source>
</evidence>
<feature type="binding site" evidence="8">
    <location>
        <position position="442"/>
    </location>
    <ligand>
        <name>Mg(2+)</name>
        <dbReference type="ChEBI" id="CHEBI:18420"/>
        <label>1</label>
    </ligand>
</feature>
<evidence type="ECO:0000313" key="12">
    <source>
        <dbReference type="EMBL" id="QDU84817.1"/>
    </source>
</evidence>
<comment type="subcellular location">
    <subcellularLocation>
        <location evidence="8">Cytoplasm</location>
    </subcellularLocation>
</comment>
<dbReference type="Gene3D" id="3.30.930.10">
    <property type="entry name" value="Bira Bifunctional Protein, Domain 2"/>
    <property type="match status" value="1"/>
</dbReference>
<feature type="domain" description="Aminoacyl-transfer RNA synthetases class-II family profile" evidence="11">
    <location>
        <begin position="211"/>
        <end position="521"/>
    </location>
</feature>
<comment type="cofactor">
    <cofactor evidence="8 9">
        <name>Mg(2+)</name>
        <dbReference type="ChEBI" id="CHEBI:18420"/>
    </cofactor>
    <text evidence="8 9">Binds 3 Mg(2+) ions per subunit.</text>
</comment>
<dbReference type="InterPro" id="IPR045864">
    <property type="entry name" value="aa-tRNA-synth_II/BPL/LPL"/>
</dbReference>
<dbReference type="GO" id="GO:0000287">
    <property type="term" value="F:magnesium ion binding"/>
    <property type="evidence" value="ECO:0007669"/>
    <property type="project" value="UniProtKB-UniRule"/>
</dbReference>
<dbReference type="PROSITE" id="PS50862">
    <property type="entry name" value="AA_TRNA_LIGASE_II"/>
    <property type="match status" value="1"/>
</dbReference>
<dbReference type="InterPro" id="IPR018149">
    <property type="entry name" value="Lys-tRNA-synth_II_C"/>
</dbReference>
<evidence type="ECO:0000256" key="2">
    <source>
        <dbReference type="ARBA" id="ARBA00022598"/>
    </source>
</evidence>
<dbReference type="CDD" id="cd00775">
    <property type="entry name" value="LysRS_core"/>
    <property type="match status" value="1"/>
</dbReference>
<dbReference type="Gene3D" id="2.40.50.140">
    <property type="entry name" value="Nucleic acid-binding proteins"/>
    <property type="match status" value="1"/>
</dbReference>
<evidence type="ECO:0000256" key="6">
    <source>
        <dbReference type="ARBA" id="ARBA00023146"/>
    </source>
</evidence>
<reference evidence="12 13" key="1">
    <citation type="submission" date="2019-02" db="EMBL/GenBank/DDBJ databases">
        <title>Deep-cultivation of Planctomycetes and their phenomic and genomic characterization uncovers novel biology.</title>
        <authorList>
            <person name="Wiegand S."/>
            <person name="Jogler M."/>
            <person name="Boedeker C."/>
            <person name="Pinto D."/>
            <person name="Vollmers J."/>
            <person name="Rivas-Marin E."/>
            <person name="Kohn T."/>
            <person name="Peeters S.H."/>
            <person name="Heuer A."/>
            <person name="Rast P."/>
            <person name="Oberbeckmann S."/>
            <person name="Bunk B."/>
            <person name="Jeske O."/>
            <person name="Meyerdierks A."/>
            <person name="Storesund J.E."/>
            <person name="Kallscheuer N."/>
            <person name="Luecker S."/>
            <person name="Lage O.M."/>
            <person name="Pohl T."/>
            <person name="Merkel B.J."/>
            <person name="Hornburger P."/>
            <person name="Mueller R.-W."/>
            <person name="Bruemmer F."/>
            <person name="Labrenz M."/>
            <person name="Spormann A.M."/>
            <person name="Op den Camp H."/>
            <person name="Overmann J."/>
            <person name="Amann R."/>
            <person name="Jetten M.S.M."/>
            <person name="Mascher T."/>
            <person name="Medema M.H."/>
            <person name="Devos D.P."/>
            <person name="Kaster A.-K."/>
            <person name="Ovreas L."/>
            <person name="Rohde M."/>
            <person name="Galperin M.Y."/>
            <person name="Jogler C."/>
        </authorList>
    </citation>
    <scope>NUCLEOTIDE SEQUENCE [LARGE SCALE GENOMIC DNA]</scope>
    <source>
        <strain evidence="12 13">Pla163</strain>
    </source>
</reference>
<dbReference type="PANTHER" id="PTHR42918">
    <property type="entry name" value="LYSYL-TRNA SYNTHETASE"/>
    <property type="match status" value="1"/>
</dbReference>
<accession>A0A518D020</accession>
<feature type="region of interest" description="Disordered" evidence="10">
    <location>
        <begin position="520"/>
        <end position="540"/>
    </location>
</feature>
<dbReference type="EC" id="6.1.1.6" evidence="8"/>
<dbReference type="GO" id="GO:0005829">
    <property type="term" value="C:cytosol"/>
    <property type="evidence" value="ECO:0007669"/>
    <property type="project" value="TreeGrafter"/>
</dbReference>
<feature type="binding site" evidence="8">
    <location>
        <position position="442"/>
    </location>
    <ligand>
        <name>Mg(2+)</name>
        <dbReference type="ChEBI" id="CHEBI:18420"/>
        <label>2</label>
    </ligand>
</feature>
<dbReference type="GO" id="GO:0004824">
    <property type="term" value="F:lysine-tRNA ligase activity"/>
    <property type="evidence" value="ECO:0007669"/>
    <property type="project" value="UniProtKB-UniRule"/>
</dbReference>
<dbReference type="PANTHER" id="PTHR42918:SF15">
    <property type="entry name" value="LYSINE--TRNA LIGASE, CHLOROPLASTIC_MITOCHONDRIAL"/>
    <property type="match status" value="1"/>
</dbReference>
<evidence type="ECO:0000256" key="8">
    <source>
        <dbReference type="HAMAP-Rule" id="MF_00252"/>
    </source>
</evidence>
<proteinExistence type="inferred from homology"/>
<dbReference type="SUPFAM" id="SSF50249">
    <property type="entry name" value="Nucleic acid-binding proteins"/>
    <property type="match status" value="1"/>
</dbReference>
<keyword evidence="13" id="KW-1185">Reference proteome</keyword>
<dbReference type="GO" id="GO:0005524">
    <property type="term" value="F:ATP binding"/>
    <property type="evidence" value="ECO:0007669"/>
    <property type="project" value="UniProtKB-UniRule"/>
</dbReference>
<keyword evidence="8" id="KW-0648">Protein biosynthesis</keyword>
<dbReference type="InterPro" id="IPR012340">
    <property type="entry name" value="NA-bd_OB-fold"/>
</dbReference>
<dbReference type="Pfam" id="PF00152">
    <property type="entry name" value="tRNA-synt_2"/>
    <property type="match status" value="1"/>
</dbReference>
<comment type="similarity">
    <text evidence="1 8">Belongs to the class-II aminoacyl-tRNA synthetase family.</text>
</comment>
<dbReference type="SUPFAM" id="SSF55681">
    <property type="entry name" value="Class II aaRS and biotin synthetases"/>
    <property type="match status" value="1"/>
</dbReference>
<comment type="subunit">
    <text evidence="8">Homodimer.</text>
</comment>
<evidence type="ECO:0000256" key="10">
    <source>
        <dbReference type="SAM" id="MobiDB-lite"/>
    </source>
</evidence>
<dbReference type="GO" id="GO:0000049">
    <property type="term" value="F:tRNA binding"/>
    <property type="evidence" value="ECO:0007669"/>
    <property type="project" value="TreeGrafter"/>
</dbReference>
<evidence type="ECO:0000259" key="11">
    <source>
        <dbReference type="PROSITE" id="PS50862"/>
    </source>
</evidence>
<feature type="binding site" evidence="8">
    <location>
        <position position="435"/>
    </location>
    <ligand>
        <name>Mg(2+)</name>
        <dbReference type="ChEBI" id="CHEBI:18420"/>
        <label>1</label>
    </ligand>
</feature>
<name>A0A518D020_9BACT</name>
<dbReference type="Proteomes" id="UP000319342">
    <property type="component" value="Chromosome"/>
</dbReference>
<sequence length="540" mass="59933">MRFGPSGPGARVRVLGPVPTIRNSESPAPTTAMTDLAHTDRLAKIEQMRERGLDPYPARGVDAEPIADLLAAAGTAEEPGPRVGERVTVAGRLLSLRDFGKLVFAPVLDRSGRIQIGMQKARLADWWPDRKLLDGGDLVGISGELAFTQKGEPTIWADEVHLLAKSVAPPPEKWHGLSDKEIRYRRRYVDLWTSEGVAEVFTKRSRTLSWIRRFLEDQGYLEVETPTLHPIAGGAAARPFVTHHNALGTELFLRIAPELYLKRCIVGGMERVFEVSRNFRNEGLSVRHNPEFTMLELYEAQADYRRMIEIFEQIVSGLAQAVCGTTSLEFRGTTYDLSAPFERRSYMDLFREHAGCDFHDRDAVLAKAAELKIDPALRAAAANTEAIYYKLANEVYEATVEEHLDGPIFVTDYPIQISPLAKASPEDPRVAERLELFIGGMEIGNGFSELNDPAEQHRRFAEQVASKDPEAPGEVDVDYVQALEYGMPPTAGLGVGIDRLVMILCNQDSIRDVLLFPAMRPQRPNEGDDAEATETSATPV</sequence>
<comment type="catalytic activity">
    <reaction evidence="7 8 9">
        <text>tRNA(Lys) + L-lysine + ATP = L-lysyl-tRNA(Lys) + AMP + diphosphate</text>
        <dbReference type="Rhea" id="RHEA:20792"/>
        <dbReference type="Rhea" id="RHEA-COMP:9696"/>
        <dbReference type="Rhea" id="RHEA-COMP:9697"/>
        <dbReference type="ChEBI" id="CHEBI:30616"/>
        <dbReference type="ChEBI" id="CHEBI:32551"/>
        <dbReference type="ChEBI" id="CHEBI:33019"/>
        <dbReference type="ChEBI" id="CHEBI:78442"/>
        <dbReference type="ChEBI" id="CHEBI:78529"/>
        <dbReference type="ChEBI" id="CHEBI:456215"/>
        <dbReference type="EC" id="6.1.1.6"/>
    </reaction>
</comment>
<dbReference type="EMBL" id="CP036290">
    <property type="protein sequence ID" value="QDU84817.1"/>
    <property type="molecule type" value="Genomic_DNA"/>
</dbReference>
<dbReference type="HAMAP" id="MF_00252">
    <property type="entry name" value="Lys_tRNA_synth_class2"/>
    <property type="match status" value="1"/>
</dbReference>
<gene>
    <name evidence="8 12" type="primary">lysS</name>
    <name evidence="12" type="ORF">Pla163_19310</name>
</gene>
<evidence type="ECO:0000313" key="13">
    <source>
        <dbReference type="Proteomes" id="UP000319342"/>
    </source>
</evidence>
<dbReference type="InterPro" id="IPR004364">
    <property type="entry name" value="Aa-tRNA-synt_II"/>
</dbReference>
<keyword evidence="3 8" id="KW-0479">Metal-binding</keyword>
<dbReference type="NCBIfam" id="TIGR00499">
    <property type="entry name" value="lysS_bact"/>
    <property type="match status" value="1"/>
</dbReference>
<dbReference type="Pfam" id="PF01336">
    <property type="entry name" value="tRNA_anti-codon"/>
    <property type="match status" value="1"/>
</dbReference>
<dbReference type="NCBIfam" id="NF001756">
    <property type="entry name" value="PRK00484.1"/>
    <property type="match status" value="1"/>
</dbReference>
<organism evidence="12 13">
    <name type="scientific">Rohdeia mirabilis</name>
    <dbReference type="NCBI Taxonomy" id="2528008"/>
    <lineage>
        <taxon>Bacteria</taxon>
        <taxon>Pseudomonadati</taxon>
        <taxon>Planctomycetota</taxon>
        <taxon>Planctomycetia</taxon>
        <taxon>Planctomycetia incertae sedis</taxon>
        <taxon>Rohdeia</taxon>
    </lineage>
</organism>
<keyword evidence="5 8" id="KW-0067">ATP-binding</keyword>
<keyword evidence="4 8" id="KW-0547">Nucleotide-binding</keyword>
<dbReference type="AlphaFoldDB" id="A0A518D020"/>
<keyword evidence="2 8" id="KW-0436">Ligase</keyword>
<dbReference type="GO" id="GO:0006430">
    <property type="term" value="P:lysyl-tRNA aminoacylation"/>
    <property type="evidence" value="ECO:0007669"/>
    <property type="project" value="UniProtKB-UniRule"/>
</dbReference>
<keyword evidence="8 9" id="KW-0460">Magnesium</keyword>
<evidence type="ECO:0000256" key="5">
    <source>
        <dbReference type="ARBA" id="ARBA00022840"/>
    </source>
</evidence>
<protein>
    <recommendedName>
        <fullName evidence="8">Lysine--tRNA ligase</fullName>
        <ecNumber evidence="8">6.1.1.6</ecNumber>
    </recommendedName>
    <alternativeName>
        <fullName evidence="8">Lysyl-tRNA synthetase</fullName>
        <shortName evidence="8">LysRS</shortName>
    </alternativeName>
</protein>
<keyword evidence="8" id="KW-0963">Cytoplasm</keyword>
<keyword evidence="6 8" id="KW-0030">Aminoacyl-tRNA synthetase</keyword>
<evidence type="ECO:0000256" key="7">
    <source>
        <dbReference type="ARBA" id="ARBA00048573"/>
    </source>
</evidence>
<dbReference type="InterPro" id="IPR004365">
    <property type="entry name" value="NA-bd_OB_tRNA"/>
</dbReference>
<evidence type="ECO:0000256" key="1">
    <source>
        <dbReference type="ARBA" id="ARBA00008226"/>
    </source>
</evidence>
<evidence type="ECO:0000256" key="9">
    <source>
        <dbReference type="RuleBase" id="RU000336"/>
    </source>
</evidence>
<evidence type="ECO:0000256" key="3">
    <source>
        <dbReference type="ARBA" id="ARBA00022723"/>
    </source>
</evidence>
<dbReference type="InterPro" id="IPR044136">
    <property type="entry name" value="Lys-tRNA-ligase_II_N"/>
</dbReference>
<dbReference type="InterPro" id="IPR006195">
    <property type="entry name" value="aa-tRNA-synth_II"/>
</dbReference>